<dbReference type="Proteomes" id="UP000291269">
    <property type="component" value="Unassembled WGS sequence"/>
</dbReference>
<evidence type="ECO:0000256" key="2">
    <source>
        <dbReference type="ARBA" id="ARBA00023082"/>
    </source>
</evidence>
<keyword evidence="4" id="KW-0804">Transcription</keyword>
<dbReference type="InterPro" id="IPR013324">
    <property type="entry name" value="RNA_pol_sigma_r3/r4-like"/>
</dbReference>
<accession>A0A4Q2KE24</accession>
<dbReference type="AlphaFoldDB" id="A0A4Q2KE24"/>
<dbReference type="InterPro" id="IPR013249">
    <property type="entry name" value="RNA_pol_sigma70_r4_t2"/>
</dbReference>
<keyword evidence="7" id="KW-1185">Reference proteome</keyword>
<dbReference type="OrthoDB" id="9795666at2"/>
<dbReference type="Gene3D" id="1.10.10.10">
    <property type="entry name" value="Winged helix-like DNA-binding domain superfamily/Winged helix DNA-binding domain"/>
    <property type="match status" value="1"/>
</dbReference>
<evidence type="ECO:0000313" key="7">
    <source>
        <dbReference type="Proteomes" id="UP000291269"/>
    </source>
</evidence>
<dbReference type="SUPFAM" id="SSF88659">
    <property type="entry name" value="Sigma3 and sigma4 domains of RNA polymerase sigma factors"/>
    <property type="match status" value="1"/>
</dbReference>
<sequence length="149" mass="17242">MKNVTVTFKDKNGEETKVSAEVEDEIAAWLSEKDEDFVREFIQAENAAAKIERKETRRHQSLDKSIENGYDIVDDKANTEQQLIGADEREQFYRALCELTSSQRWAIYEHCIEGRGLQELATEKGVSFQAIAQRIERGKTRLKKILKNF</sequence>
<feature type="domain" description="RNA polymerase sigma factor 70 region 4 type 2" evidence="5">
    <location>
        <begin position="89"/>
        <end position="142"/>
    </location>
</feature>
<dbReference type="GO" id="GO:0016987">
    <property type="term" value="F:sigma factor activity"/>
    <property type="evidence" value="ECO:0007669"/>
    <property type="project" value="UniProtKB-KW"/>
</dbReference>
<dbReference type="GO" id="GO:0006352">
    <property type="term" value="P:DNA-templated transcription initiation"/>
    <property type="evidence" value="ECO:0007669"/>
    <property type="project" value="InterPro"/>
</dbReference>
<evidence type="ECO:0000313" key="6">
    <source>
        <dbReference type="EMBL" id="RXZ61613.1"/>
    </source>
</evidence>
<keyword evidence="3" id="KW-0238">DNA-binding</keyword>
<dbReference type="InterPro" id="IPR036388">
    <property type="entry name" value="WH-like_DNA-bd_sf"/>
</dbReference>
<proteinExistence type="predicted"/>
<evidence type="ECO:0000256" key="4">
    <source>
        <dbReference type="ARBA" id="ARBA00023163"/>
    </source>
</evidence>
<dbReference type="PANTHER" id="PTHR30385">
    <property type="entry name" value="SIGMA FACTOR F FLAGELLAR"/>
    <property type="match status" value="1"/>
</dbReference>
<reference evidence="6 7" key="1">
    <citation type="journal article" date="2019" name="Gut">
        <title>Antibiotics-induced monodominance of a novel gut bacterial order.</title>
        <authorList>
            <person name="Hildebrand F."/>
            <person name="Moitinho-Silva L."/>
            <person name="Blasche S."/>
            <person name="Jahn M.T."/>
            <person name="Gossmann T.I."/>
            <person name="Heuerta-Cepas J."/>
            <person name="Hercog R."/>
            <person name="Luetge M."/>
            <person name="Bahram M."/>
            <person name="Pryszlak A."/>
            <person name="Alves R.J."/>
            <person name="Waszak S.M."/>
            <person name="Zhu A."/>
            <person name="Ye L."/>
            <person name="Costea P.I."/>
            <person name="Aalvink S."/>
            <person name="Belzer C."/>
            <person name="Forslund S.K."/>
            <person name="Sunagawa S."/>
            <person name="Hentschel U."/>
            <person name="Merten C."/>
            <person name="Patil K.R."/>
            <person name="Benes V."/>
            <person name="Bork P."/>
        </authorList>
    </citation>
    <scope>NUCLEOTIDE SEQUENCE [LARGE SCALE GENOMIC DNA]</scope>
    <source>
        <strain evidence="6 7">HDS1380</strain>
    </source>
</reference>
<evidence type="ECO:0000256" key="3">
    <source>
        <dbReference type="ARBA" id="ARBA00023125"/>
    </source>
</evidence>
<keyword evidence="2" id="KW-0731">Sigma factor</keyword>
<dbReference type="RefSeq" id="WP_129224450.1">
    <property type="nucleotide sequence ID" value="NZ_SDOZ01000002.1"/>
</dbReference>
<name>A0A4Q2KE24_9FIRM</name>
<comment type="caution">
    <text evidence="6">The sequence shown here is derived from an EMBL/GenBank/DDBJ whole genome shotgun (WGS) entry which is preliminary data.</text>
</comment>
<dbReference type="EMBL" id="SDOZ01000002">
    <property type="protein sequence ID" value="RXZ61613.1"/>
    <property type="molecule type" value="Genomic_DNA"/>
</dbReference>
<evidence type="ECO:0000259" key="5">
    <source>
        <dbReference type="Pfam" id="PF08281"/>
    </source>
</evidence>
<evidence type="ECO:0000256" key="1">
    <source>
        <dbReference type="ARBA" id="ARBA00023015"/>
    </source>
</evidence>
<gene>
    <name evidence="6" type="ORF">ESZ91_04245</name>
</gene>
<dbReference type="Pfam" id="PF08281">
    <property type="entry name" value="Sigma70_r4_2"/>
    <property type="match status" value="1"/>
</dbReference>
<keyword evidence="1" id="KW-0805">Transcription regulation</keyword>
<organism evidence="6 7">
    <name type="scientific">Candidatus Borkfalkia ceftriaxoniphila</name>
    <dbReference type="NCBI Taxonomy" id="2508949"/>
    <lineage>
        <taxon>Bacteria</taxon>
        <taxon>Bacillati</taxon>
        <taxon>Bacillota</taxon>
        <taxon>Clostridia</taxon>
        <taxon>Christensenellales</taxon>
        <taxon>Christensenellaceae</taxon>
        <taxon>Candidatus Borkfalkia</taxon>
    </lineage>
</organism>
<dbReference type="GO" id="GO:0003677">
    <property type="term" value="F:DNA binding"/>
    <property type="evidence" value="ECO:0007669"/>
    <property type="project" value="UniProtKB-KW"/>
</dbReference>
<protein>
    <submittedName>
        <fullName evidence="6">Sigma-70 family RNA polymerase sigma factor</fullName>
    </submittedName>
</protein>